<dbReference type="Pfam" id="PF02518">
    <property type="entry name" value="HATPase_c"/>
    <property type="match status" value="1"/>
</dbReference>
<dbReference type="GO" id="GO:0000155">
    <property type="term" value="F:phosphorelay sensor kinase activity"/>
    <property type="evidence" value="ECO:0007669"/>
    <property type="project" value="InterPro"/>
</dbReference>
<dbReference type="Proteomes" id="UP000313066">
    <property type="component" value="Unassembled WGS sequence"/>
</dbReference>
<dbReference type="Gene3D" id="1.10.287.130">
    <property type="match status" value="1"/>
</dbReference>
<evidence type="ECO:0000256" key="9">
    <source>
        <dbReference type="ARBA" id="ARBA00023012"/>
    </source>
</evidence>
<dbReference type="SUPFAM" id="SSF47384">
    <property type="entry name" value="Homodimeric domain of signal transducing histidine kinase"/>
    <property type="match status" value="1"/>
</dbReference>
<evidence type="ECO:0000256" key="11">
    <source>
        <dbReference type="SAM" id="MobiDB-lite"/>
    </source>
</evidence>
<sequence length="483" mass="50379">MGVHQLPAKQARSGRRQQIDPDGARPGVCPARGAVNLRTRLAIAGGSVVAGALVLVSVVLYPAVNANLRGQIDSSLVVAADQAPNVAAAIKAKFRDVNGEPGFPTVPLGIGSTQLQIVPGPVQVGPSTEFVDLTARDVAVANGTADAYFRDAVYNGVAYRVFTAQLPEAPGALVRTAIPESDPAPTLRELAWLLAGSTVAAGLLAALASRLAARRVLRPVHQLTETVELIRTTGDLSIPIPADSRDEIGRLGSAFAAMTAALDESVGAQRRLVADASHELRTPLTSLTVNLELLAENPADAQAPLLAAEALGQAGELTTLVNDLIDLARYGQAPFHTEDVRLDLVAERVAARAARRAPQIEFELTCAPTLVHGDPDALERAVANLVDNAVKWSPSDGRVRISVKAGTLEVADGGPGIPDSDLEFVFDRFYRSPAARAHPGSGLGLAIVRQVAEAHGGTAEAVPCQSGALLRLILPTSIEHAEP</sequence>
<dbReference type="InterPro" id="IPR004358">
    <property type="entry name" value="Sig_transdc_His_kin-like_C"/>
</dbReference>
<name>A0A5N6BNU0_9ACTN</name>
<evidence type="ECO:0000313" key="16">
    <source>
        <dbReference type="Proteomes" id="UP000313066"/>
    </source>
</evidence>
<dbReference type="PROSITE" id="PS50109">
    <property type="entry name" value="HIS_KIN"/>
    <property type="match status" value="1"/>
</dbReference>
<dbReference type="SMART" id="SM00388">
    <property type="entry name" value="HisKA"/>
    <property type="match status" value="1"/>
</dbReference>
<dbReference type="EMBL" id="VDMA02000015">
    <property type="protein sequence ID" value="KAB8182000.1"/>
    <property type="molecule type" value="Genomic_DNA"/>
</dbReference>
<dbReference type="InterPro" id="IPR005467">
    <property type="entry name" value="His_kinase_dom"/>
</dbReference>
<dbReference type="AlphaFoldDB" id="A0A5N6BNU0"/>
<dbReference type="GO" id="GO:0005886">
    <property type="term" value="C:plasma membrane"/>
    <property type="evidence" value="ECO:0007669"/>
    <property type="project" value="UniProtKB-SubCell"/>
</dbReference>
<keyword evidence="9" id="KW-0902">Two-component regulatory system</keyword>
<dbReference type="SMART" id="SM00387">
    <property type="entry name" value="HATPase_c"/>
    <property type="match status" value="1"/>
</dbReference>
<proteinExistence type="predicted"/>
<comment type="caution">
    <text evidence="15">The sequence shown here is derived from an EMBL/GenBank/DDBJ whole genome shotgun (WGS) entry which is preliminary data.</text>
</comment>
<evidence type="ECO:0000256" key="6">
    <source>
        <dbReference type="ARBA" id="ARBA00022692"/>
    </source>
</evidence>
<keyword evidence="10 12" id="KW-0472">Membrane</keyword>
<organism evidence="15 16">
    <name type="scientific">Microbispora catharanthi</name>
    <dbReference type="NCBI Taxonomy" id="1712871"/>
    <lineage>
        <taxon>Bacteria</taxon>
        <taxon>Bacillati</taxon>
        <taxon>Actinomycetota</taxon>
        <taxon>Actinomycetes</taxon>
        <taxon>Streptosporangiales</taxon>
        <taxon>Streptosporangiaceae</taxon>
        <taxon>Microbispora</taxon>
    </lineage>
</organism>
<dbReference type="PRINTS" id="PR00344">
    <property type="entry name" value="BCTRLSENSOR"/>
</dbReference>
<dbReference type="SMART" id="SM00304">
    <property type="entry name" value="HAMP"/>
    <property type="match status" value="1"/>
</dbReference>
<dbReference type="InterPro" id="IPR003594">
    <property type="entry name" value="HATPase_dom"/>
</dbReference>
<keyword evidence="8 12" id="KW-1133">Transmembrane helix</keyword>
<evidence type="ECO:0000256" key="4">
    <source>
        <dbReference type="ARBA" id="ARBA00022553"/>
    </source>
</evidence>
<dbReference type="Pfam" id="PF00512">
    <property type="entry name" value="HisKA"/>
    <property type="match status" value="1"/>
</dbReference>
<keyword evidence="5" id="KW-0808">Transferase</keyword>
<dbReference type="SUPFAM" id="SSF158472">
    <property type="entry name" value="HAMP domain-like"/>
    <property type="match status" value="1"/>
</dbReference>
<evidence type="ECO:0000259" key="14">
    <source>
        <dbReference type="PROSITE" id="PS50885"/>
    </source>
</evidence>
<dbReference type="CDD" id="cd00082">
    <property type="entry name" value="HisKA"/>
    <property type="match status" value="1"/>
</dbReference>
<gene>
    <name evidence="15" type="ORF">FH610_026655</name>
</gene>
<dbReference type="Gene3D" id="6.10.340.10">
    <property type="match status" value="1"/>
</dbReference>
<dbReference type="PROSITE" id="PS50885">
    <property type="entry name" value="HAMP"/>
    <property type="match status" value="1"/>
</dbReference>
<feature type="region of interest" description="Disordered" evidence="11">
    <location>
        <begin position="1"/>
        <end position="27"/>
    </location>
</feature>
<evidence type="ECO:0000259" key="13">
    <source>
        <dbReference type="PROSITE" id="PS50109"/>
    </source>
</evidence>
<dbReference type="InterPro" id="IPR036890">
    <property type="entry name" value="HATPase_C_sf"/>
</dbReference>
<evidence type="ECO:0000256" key="10">
    <source>
        <dbReference type="ARBA" id="ARBA00023136"/>
    </source>
</evidence>
<reference evidence="15 16" key="1">
    <citation type="submission" date="2019-10" db="EMBL/GenBank/DDBJ databases">
        <title>Nonomuraea sp. nov., isolated from Phyllanthus amarus.</title>
        <authorList>
            <person name="Klykleung N."/>
            <person name="Tanasupawat S."/>
        </authorList>
    </citation>
    <scope>NUCLEOTIDE SEQUENCE [LARGE SCALE GENOMIC DNA]</scope>
    <source>
        <strain evidence="15 16">CR1-09</strain>
    </source>
</reference>
<feature type="domain" description="Histidine kinase" evidence="13">
    <location>
        <begin position="275"/>
        <end position="478"/>
    </location>
</feature>
<evidence type="ECO:0000256" key="5">
    <source>
        <dbReference type="ARBA" id="ARBA00022679"/>
    </source>
</evidence>
<keyword evidence="4" id="KW-0597">Phosphoprotein</keyword>
<dbReference type="CDD" id="cd00075">
    <property type="entry name" value="HATPase"/>
    <property type="match status" value="1"/>
</dbReference>
<evidence type="ECO:0000256" key="3">
    <source>
        <dbReference type="ARBA" id="ARBA00012438"/>
    </source>
</evidence>
<dbReference type="InterPro" id="IPR003661">
    <property type="entry name" value="HisK_dim/P_dom"/>
</dbReference>
<dbReference type="CDD" id="cd06225">
    <property type="entry name" value="HAMP"/>
    <property type="match status" value="1"/>
</dbReference>
<keyword evidence="7" id="KW-0418">Kinase</keyword>
<evidence type="ECO:0000313" key="15">
    <source>
        <dbReference type="EMBL" id="KAB8182000.1"/>
    </source>
</evidence>
<dbReference type="EC" id="2.7.13.3" evidence="3"/>
<protein>
    <recommendedName>
        <fullName evidence="3">histidine kinase</fullName>
        <ecNumber evidence="3">2.7.13.3</ecNumber>
    </recommendedName>
</protein>
<dbReference type="Pfam" id="PF00672">
    <property type="entry name" value="HAMP"/>
    <property type="match status" value="1"/>
</dbReference>
<evidence type="ECO:0000256" key="7">
    <source>
        <dbReference type="ARBA" id="ARBA00022777"/>
    </source>
</evidence>
<dbReference type="InterPro" id="IPR050428">
    <property type="entry name" value="TCS_sensor_his_kinase"/>
</dbReference>
<keyword evidence="16" id="KW-1185">Reference proteome</keyword>
<evidence type="ECO:0000256" key="12">
    <source>
        <dbReference type="SAM" id="Phobius"/>
    </source>
</evidence>
<dbReference type="PANTHER" id="PTHR45436">
    <property type="entry name" value="SENSOR HISTIDINE KINASE YKOH"/>
    <property type="match status" value="1"/>
</dbReference>
<dbReference type="PANTHER" id="PTHR45436:SF5">
    <property type="entry name" value="SENSOR HISTIDINE KINASE TRCS"/>
    <property type="match status" value="1"/>
</dbReference>
<comment type="catalytic activity">
    <reaction evidence="1">
        <text>ATP + protein L-histidine = ADP + protein N-phospho-L-histidine.</text>
        <dbReference type="EC" id="2.7.13.3"/>
    </reaction>
</comment>
<comment type="subcellular location">
    <subcellularLocation>
        <location evidence="2">Cell membrane</location>
    </subcellularLocation>
</comment>
<feature type="domain" description="HAMP" evidence="14">
    <location>
        <begin position="214"/>
        <end position="267"/>
    </location>
</feature>
<keyword evidence="6 12" id="KW-0812">Transmembrane</keyword>
<dbReference type="InterPro" id="IPR003660">
    <property type="entry name" value="HAMP_dom"/>
</dbReference>
<dbReference type="Gene3D" id="3.30.565.10">
    <property type="entry name" value="Histidine kinase-like ATPase, C-terminal domain"/>
    <property type="match status" value="1"/>
</dbReference>
<evidence type="ECO:0000256" key="1">
    <source>
        <dbReference type="ARBA" id="ARBA00000085"/>
    </source>
</evidence>
<dbReference type="SUPFAM" id="SSF55874">
    <property type="entry name" value="ATPase domain of HSP90 chaperone/DNA topoisomerase II/histidine kinase"/>
    <property type="match status" value="1"/>
</dbReference>
<feature type="transmembrane region" description="Helical" evidence="12">
    <location>
        <begin position="41"/>
        <end position="64"/>
    </location>
</feature>
<dbReference type="InterPro" id="IPR036097">
    <property type="entry name" value="HisK_dim/P_sf"/>
</dbReference>
<evidence type="ECO:0000256" key="2">
    <source>
        <dbReference type="ARBA" id="ARBA00004236"/>
    </source>
</evidence>
<accession>A0A5N6BNU0</accession>
<evidence type="ECO:0000256" key="8">
    <source>
        <dbReference type="ARBA" id="ARBA00022989"/>
    </source>
</evidence>